<dbReference type="Pfam" id="PF11850">
    <property type="entry name" value="DUF3370"/>
    <property type="match status" value="1"/>
</dbReference>
<gene>
    <name evidence="1" type="ORF">KA717_09820</name>
</gene>
<reference evidence="1" key="1">
    <citation type="submission" date="2021-04" db="EMBL/GenBank/DDBJ databases">
        <title>Genome sequence of Woronichinia naegeliana from Washington state freshwater lake bloom.</title>
        <authorList>
            <person name="Dreher T.W."/>
        </authorList>
    </citation>
    <scope>NUCLEOTIDE SEQUENCE</scope>
    <source>
        <strain evidence="1">WA131</strain>
    </source>
</reference>
<evidence type="ECO:0000313" key="1">
    <source>
        <dbReference type="EMBL" id="UXE62955.1"/>
    </source>
</evidence>
<dbReference type="InterPro" id="IPR021801">
    <property type="entry name" value="DUF3370"/>
</dbReference>
<protein>
    <submittedName>
        <fullName evidence="1">DUF3370 domain-containing protein</fullName>
    </submittedName>
</protein>
<sequence length="476" mass="52548">MLSLLSSFLVAQVVTAPLPPIQSEFITQPQEIRSLPGKLNDIPVFNSNSPEVVQSSGILLSSFPPTGKSDPRAHLNKPLNGRFDFFSHHIARTPDSRTLYQGVIVENPSDRFVTLKVLQGASYLTSPDAPFVELPAVIEDPSGQIFSGPGSRLTSDILRGASQSTFPRQLIIPPRQSAMLFVLPITASNARSTYLRLESDGPVYLANLAMYAIAEMPVETEPAKEGAKEPPVPVVPKLRAPVLPEWQAMLDRGTLVFPRDKVPTPLNQITTNSPTRPIYGRVAGISLGSEWKTLLVDKPGLKYLSIPARGKAFSYPLSTLSVGTHGTSQVQSAPMLVRYSDTAYLANGNYGVHYQLTLPLRNKTENRQSVSLKLQTPIKQDQYGDRLFFVNHPSGQVFFRGTIKMSYTDDRGQQQERFFHLTQRQGQLGDPLVLLNLSPGEQRQVTIDFLYPPDATPPQVVTVKTEDLYYGGVLQR</sequence>
<accession>A0A977L2Q2</accession>
<organism evidence="1">
    <name type="scientific">Woronichinia naegeliana WA131</name>
    <dbReference type="NCBI Taxonomy" id="2824559"/>
    <lineage>
        <taxon>Bacteria</taxon>
        <taxon>Bacillati</taxon>
        <taxon>Cyanobacteriota</taxon>
        <taxon>Cyanophyceae</taxon>
        <taxon>Synechococcales</taxon>
        <taxon>Coelosphaeriaceae</taxon>
        <taxon>Woronichinia</taxon>
    </lineage>
</organism>
<dbReference type="AlphaFoldDB" id="A0A977L2Q2"/>
<dbReference type="KEGG" id="wna:KA717_09820"/>
<proteinExistence type="predicted"/>
<dbReference type="EMBL" id="CP073041">
    <property type="protein sequence ID" value="UXE62955.1"/>
    <property type="molecule type" value="Genomic_DNA"/>
</dbReference>
<name>A0A977L2Q2_9CYAN</name>
<dbReference type="Proteomes" id="UP001065613">
    <property type="component" value="Chromosome"/>
</dbReference>